<keyword evidence="3" id="KW-1185">Reference proteome</keyword>
<dbReference type="InterPro" id="IPR045339">
    <property type="entry name" value="DUF6534"/>
</dbReference>
<dbReference type="AlphaFoldDB" id="A0AAD7CN47"/>
<organism evidence="2 3">
    <name type="scientific">Mycena rosella</name>
    <name type="common">Pink bonnet</name>
    <name type="synonym">Agaricus rosellus</name>
    <dbReference type="NCBI Taxonomy" id="1033263"/>
    <lineage>
        <taxon>Eukaryota</taxon>
        <taxon>Fungi</taxon>
        <taxon>Dikarya</taxon>
        <taxon>Basidiomycota</taxon>
        <taxon>Agaricomycotina</taxon>
        <taxon>Agaricomycetes</taxon>
        <taxon>Agaricomycetidae</taxon>
        <taxon>Agaricales</taxon>
        <taxon>Marasmiineae</taxon>
        <taxon>Mycenaceae</taxon>
        <taxon>Mycena</taxon>
    </lineage>
</organism>
<reference evidence="2" key="1">
    <citation type="submission" date="2023-03" db="EMBL/GenBank/DDBJ databases">
        <title>Massive genome expansion in bonnet fungi (Mycena s.s.) driven by repeated elements and novel gene families across ecological guilds.</title>
        <authorList>
            <consortium name="Lawrence Berkeley National Laboratory"/>
            <person name="Harder C.B."/>
            <person name="Miyauchi S."/>
            <person name="Viragh M."/>
            <person name="Kuo A."/>
            <person name="Thoen E."/>
            <person name="Andreopoulos B."/>
            <person name="Lu D."/>
            <person name="Skrede I."/>
            <person name="Drula E."/>
            <person name="Henrissat B."/>
            <person name="Morin E."/>
            <person name="Kohler A."/>
            <person name="Barry K."/>
            <person name="LaButti K."/>
            <person name="Morin E."/>
            <person name="Salamov A."/>
            <person name="Lipzen A."/>
            <person name="Mereny Z."/>
            <person name="Hegedus B."/>
            <person name="Baldrian P."/>
            <person name="Stursova M."/>
            <person name="Weitz H."/>
            <person name="Taylor A."/>
            <person name="Grigoriev I.V."/>
            <person name="Nagy L.G."/>
            <person name="Martin F."/>
            <person name="Kauserud H."/>
        </authorList>
    </citation>
    <scope>NUCLEOTIDE SEQUENCE</scope>
    <source>
        <strain evidence="2">CBHHK067</strain>
    </source>
</reference>
<dbReference type="Proteomes" id="UP001221757">
    <property type="component" value="Unassembled WGS sequence"/>
</dbReference>
<evidence type="ECO:0000313" key="2">
    <source>
        <dbReference type="EMBL" id="KAJ7654319.1"/>
    </source>
</evidence>
<name>A0AAD7CN47_MYCRO</name>
<proteinExistence type="predicted"/>
<feature type="domain" description="DUF6534" evidence="1">
    <location>
        <begin position="99"/>
        <end position="164"/>
    </location>
</feature>
<evidence type="ECO:0000259" key="1">
    <source>
        <dbReference type="Pfam" id="PF20152"/>
    </source>
</evidence>
<gene>
    <name evidence="2" type="ORF">B0H17DRAFT_1099917</name>
</gene>
<protein>
    <recommendedName>
        <fullName evidence="1">DUF6534 domain-containing protein</fullName>
    </recommendedName>
</protein>
<accession>A0AAD7CN47</accession>
<evidence type="ECO:0000313" key="3">
    <source>
        <dbReference type="Proteomes" id="UP001221757"/>
    </source>
</evidence>
<comment type="caution">
    <text evidence="2">The sequence shown here is derived from an EMBL/GenBank/DDBJ whole genome shotgun (WGS) entry which is preliminary data.</text>
</comment>
<dbReference type="EMBL" id="JARKIE010000322">
    <property type="protein sequence ID" value="KAJ7654319.1"/>
    <property type="molecule type" value="Genomic_DNA"/>
</dbReference>
<dbReference type="Pfam" id="PF20152">
    <property type="entry name" value="DUF6534"/>
    <property type="match status" value="1"/>
</dbReference>
<sequence length="220" mass="24106">MQVCRPYSCPFVRPYTDSQRCFRYVLPGLPKGQAVTKCLVYVTFVLEIIDTVLLTYGAFRVFGYGFGDFGALTSIQFDFLSVPVAGGIDTGRCLGAGRIIIATCMTYYLSRNTTEFPPTRVVISKLIRLIVQTGSLTGTGGAVAYYTAGGYIIPKLYANCILVSSSYSVGGSVDHGPASARERVFSGFREYQRHDDVMEMKAYGAQPASCRTAHRNMTIQ</sequence>